<feature type="domain" description="Double jelly roll-like" evidence="1">
    <location>
        <begin position="9"/>
        <end position="113"/>
    </location>
</feature>
<keyword evidence="3" id="KW-1185">Reference proteome</keyword>
<dbReference type="PANTHER" id="PTHR36159">
    <property type="entry name" value="PROTEIN CBG23766"/>
    <property type="match status" value="1"/>
</dbReference>
<evidence type="ECO:0000313" key="3">
    <source>
        <dbReference type="Proteomes" id="UP001153737"/>
    </source>
</evidence>
<reference evidence="2" key="2">
    <citation type="submission" date="2022-10" db="EMBL/GenBank/DDBJ databases">
        <authorList>
            <consortium name="ENA_rothamsted_submissions"/>
            <consortium name="culmorum"/>
            <person name="King R."/>
        </authorList>
    </citation>
    <scope>NUCLEOTIDE SEQUENCE</scope>
</reference>
<evidence type="ECO:0000259" key="1">
    <source>
        <dbReference type="Pfam" id="PF21738"/>
    </source>
</evidence>
<sequence length="114" mass="13034">MGDEQVCMVRKPGTTTTMKSMIFYGESNMKFLETIGWGPDDGKQVLLDEASNVLRSKLPLKYLMGFAEDYSKGILNIKQEIILIIDCLFKNSYIGKADADVEINKIKWKIRHVR</sequence>
<dbReference type="EMBL" id="OU896715">
    <property type="protein sequence ID" value="CAG9825661.1"/>
    <property type="molecule type" value="Genomic_DNA"/>
</dbReference>
<dbReference type="Pfam" id="PF21738">
    <property type="entry name" value="DJR-like_dom"/>
    <property type="match status" value="1"/>
</dbReference>
<dbReference type="AlphaFoldDB" id="A0A9N9X5R9"/>
<gene>
    <name evidence="2" type="ORF">PHAECO_LOCUS12426</name>
</gene>
<dbReference type="Proteomes" id="UP001153737">
    <property type="component" value="Chromosome 9"/>
</dbReference>
<evidence type="ECO:0000313" key="2">
    <source>
        <dbReference type="EMBL" id="CAG9825661.1"/>
    </source>
</evidence>
<dbReference type="OrthoDB" id="6746907at2759"/>
<proteinExistence type="predicted"/>
<reference evidence="2" key="1">
    <citation type="submission" date="2022-01" db="EMBL/GenBank/DDBJ databases">
        <authorList>
            <person name="King R."/>
        </authorList>
    </citation>
    <scope>NUCLEOTIDE SEQUENCE</scope>
</reference>
<protein>
    <recommendedName>
        <fullName evidence="1">Double jelly roll-like domain-containing protein</fullName>
    </recommendedName>
</protein>
<accession>A0A9N9X5R9</accession>
<name>A0A9N9X5R9_PHACE</name>
<dbReference type="InterPro" id="IPR049512">
    <property type="entry name" value="DJR-like_dom"/>
</dbReference>
<dbReference type="PANTHER" id="PTHR36159:SF1">
    <property type="entry name" value="RETROVIRUS-RELATED POL POLYPROTEIN FROM TRANSPOSON 412-LIKE PROTEIN"/>
    <property type="match status" value="1"/>
</dbReference>
<organism evidence="2 3">
    <name type="scientific">Phaedon cochleariae</name>
    <name type="common">Mustard beetle</name>
    <dbReference type="NCBI Taxonomy" id="80249"/>
    <lineage>
        <taxon>Eukaryota</taxon>
        <taxon>Metazoa</taxon>
        <taxon>Ecdysozoa</taxon>
        <taxon>Arthropoda</taxon>
        <taxon>Hexapoda</taxon>
        <taxon>Insecta</taxon>
        <taxon>Pterygota</taxon>
        <taxon>Neoptera</taxon>
        <taxon>Endopterygota</taxon>
        <taxon>Coleoptera</taxon>
        <taxon>Polyphaga</taxon>
        <taxon>Cucujiformia</taxon>
        <taxon>Chrysomeloidea</taxon>
        <taxon>Chrysomelidae</taxon>
        <taxon>Chrysomelinae</taxon>
        <taxon>Chrysomelini</taxon>
        <taxon>Phaedon</taxon>
    </lineage>
</organism>